<protein>
    <submittedName>
        <fullName evidence="2">Uncharacterized protein</fullName>
    </submittedName>
</protein>
<dbReference type="Proteomes" id="UP001151760">
    <property type="component" value="Unassembled WGS sequence"/>
</dbReference>
<sequence length="99" mass="11268">MVASGSSRAIARYKTKLLQIFSVIKLKLLGNASTNFVMICEMEAMEDRLVVFDSLDCLKESKVVENNKLKALNDLIAQTEEAIRFKERHVEIMDEAINF</sequence>
<reference evidence="2" key="1">
    <citation type="journal article" date="2022" name="Int. J. Mol. Sci.">
        <title>Draft Genome of Tanacetum Coccineum: Genomic Comparison of Closely Related Tanacetum-Family Plants.</title>
        <authorList>
            <person name="Yamashiro T."/>
            <person name="Shiraishi A."/>
            <person name="Nakayama K."/>
            <person name="Satake H."/>
        </authorList>
    </citation>
    <scope>NUCLEOTIDE SEQUENCE</scope>
</reference>
<name>A0ABQ5ABR6_9ASTR</name>
<keyword evidence="3" id="KW-1185">Reference proteome</keyword>
<feature type="coiled-coil region" evidence="1">
    <location>
        <begin position="62"/>
        <end position="89"/>
    </location>
</feature>
<reference evidence="2" key="2">
    <citation type="submission" date="2022-01" db="EMBL/GenBank/DDBJ databases">
        <authorList>
            <person name="Yamashiro T."/>
            <person name="Shiraishi A."/>
            <person name="Satake H."/>
            <person name="Nakayama K."/>
        </authorList>
    </citation>
    <scope>NUCLEOTIDE SEQUENCE</scope>
</reference>
<evidence type="ECO:0000313" key="2">
    <source>
        <dbReference type="EMBL" id="GJS98560.1"/>
    </source>
</evidence>
<comment type="caution">
    <text evidence="2">The sequence shown here is derived from an EMBL/GenBank/DDBJ whole genome shotgun (WGS) entry which is preliminary data.</text>
</comment>
<keyword evidence="1" id="KW-0175">Coiled coil</keyword>
<organism evidence="2 3">
    <name type="scientific">Tanacetum coccineum</name>
    <dbReference type="NCBI Taxonomy" id="301880"/>
    <lineage>
        <taxon>Eukaryota</taxon>
        <taxon>Viridiplantae</taxon>
        <taxon>Streptophyta</taxon>
        <taxon>Embryophyta</taxon>
        <taxon>Tracheophyta</taxon>
        <taxon>Spermatophyta</taxon>
        <taxon>Magnoliopsida</taxon>
        <taxon>eudicotyledons</taxon>
        <taxon>Gunneridae</taxon>
        <taxon>Pentapetalae</taxon>
        <taxon>asterids</taxon>
        <taxon>campanulids</taxon>
        <taxon>Asterales</taxon>
        <taxon>Asteraceae</taxon>
        <taxon>Asteroideae</taxon>
        <taxon>Anthemideae</taxon>
        <taxon>Anthemidinae</taxon>
        <taxon>Tanacetum</taxon>
    </lineage>
</organism>
<accession>A0ABQ5ABR6</accession>
<proteinExistence type="predicted"/>
<evidence type="ECO:0000256" key="1">
    <source>
        <dbReference type="SAM" id="Coils"/>
    </source>
</evidence>
<dbReference type="EMBL" id="BQNB010012054">
    <property type="protein sequence ID" value="GJS98560.1"/>
    <property type="molecule type" value="Genomic_DNA"/>
</dbReference>
<gene>
    <name evidence="2" type="ORF">Tco_0819730</name>
</gene>
<evidence type="ECO:0000313" key="3">
    <source>
        <dbReference type="Proteomes" id="UP001151760"/>
    </source>
</evidence>